<evidence type="ECO:0000313" key="2">
    <source>
        <dbReference type="Proteomes" id="UP000774570"/>
    </source>
</evidence>
<protein>
    <submittedName>
        <fullName evidence="1">YbaB/EbfC family nucleoid-associated protein</fullName>
    </submittedName>
</protein>
<dbReference type="Gene3D" id="3.30.1310.10">
    <property type="entry name" value="Nucleoid-associated protein YbaB-like domain"/>
    <property type="match status" value="1"/>
</dbReference>
<name>A0ABS7FL81_9ACTN</name>
<gene>
    <name evidence="1" type="ORF">K1Y72_02025</name>
</gene>
<reference evidence="1 2" key="1">
    <citation type="submission" date="2021-07" db="EMBL/GenBank/DDBJ databases">
        <title>Actinomadura sp. PM05-2 isolated from lichen.</title>
        <authorList>
            <person name="Somphong A."/>
            <person name="Phongsopitanun W."/>
            <person name="Tanasupawat S."/>
            <person name="Peongsungnone V."/>
        </authorList>
    </citation>
    <scope>NUCLEOTIDE SEQUENCE [LARGE SCALE GENOMIC DNA]</scope>
    <source>
        <strain evidence="1 2">PM05-2</strain>
    </source>
</reference>
<organism evidence="1 2">
    <name type="scientific">Actinomadura parmotrematis</name>
    <dbReference type="NCBI Taxonomy" id="2864039"/>
    <lineage>
        <taxon>Bacteria</taxon>
        <taxon>Bacillati</taxon>
        <taxon>Actinomycetota</taxon>
        <taxon>Actinomycetes</taxon>
        <taxon>Streptosporangiales</taxon>
        <taxon>Thermomonosporaceae</taxon>
        <taxon>Actinomadura</taxon>
    </lineage>
</organism>
<proteinExistence type="predicted"/>
<dbReference type="RefSeq" id="WP_220162596.1">
    <property type="nucleotide sequence ID" value="NZ_JAIBOA010000001.1"/>
</dbReference>
<evidence type="ECO:0000313" key="1">
    <source>
        <dbReference type="EMBL" id="MBW8481130.1"/>
    </source>
</evidence>
<dbReference type="InterPro" id="IPR036894">
    <property type="entry name" value="YbaB-like_sf"/>
</dbReference>
<dbReference type="EMBL" id="JAIBOA010000001">
    <property type="protein sequence ID" value="MBW8481130.1"/>
    <property type="molecule type" value="Genomic_DNA"/>
</dbReference>
<accession>A0ABS7FL81</accession>
<keyword evidence="2" id="KW-1185">Reference proteome</keyword>
<dbReference type="Proteomes" id="UP000774570">
    <property type="component" value="Unassembled WGS sequence"/>
</dbReference>
<sequence>MTFDFAALAESAQRLAGRSDELRRRIDELHTSAATDDERVTVRWNGSGLAGVDLDPRAMRMPAAELGALITATAGRAREEFERAVRTLREEFADAAGGGASEPPGAEETADFINDMGSIMQSAVQESTAIIDGMRRALQQR</sequence>
<comment type="caution">
    <text evidence="1">The sequence shown here is derived from an EMBL/GenBank/DDBJ whole genome shotgun (WGS) entry which is preliminary data.</text>
</comment>